<accession>A0A940X5Y4</accession>
<comment type="caution">
    <text evidence="1">The sequence shown here is derived from an EMBL/GenBank/DDBJ whole genome shotgun (WGS) entry which is preliminary data.</text>
</comment>
<proteinExistence type="predicted"/>
<protein>
    <submittedName>
        <fullName evidence="1">Uncharacterized protein</fullName>
    </submittedName>
</protein>
<reference evidence="1" key="2">
    <citation type="submission" date="2021-03" db="EMBL/GenBank/DDBJ databases">
        <authorList>
            <person name="Cao W."/>
        </authorList>
    </citation>
    <scope>NUCLEOTIDE SEQUENCE</scope>
    <source>
        <strain evidence="1">110414</strain>
    </source>
</reference>
<organism evidence="1 2">
    <name type="scientific">Pseudoxanthomonas helianthi</name>
    <dbReference type="NCBI Taxonomy" id="1453541"/>
    <lineage>
        <taxon>Bacteria</taxon>
        <taxon>Pseudomonadati</taxon>
        <taxon>Pseudomonadota</taxon>
        <taxon>Gammaproteobacteria</taxon>
        <taxon>Lysobacterales</taxon>
        <taxon>Lysobacteraceae</taxon>
        <taxon>Pseudoxanthomonas</taxon>
    </lineage>
</organism>
<dbReference type="Proteomes" id="UP000673447">
    <property type="component" value="Unassembled WGS sequence"/>
</dbReference>
<evidence type="ECO:0000313" key="2">
    <source>
        <dbReference type="Proteomes" id="UP000673447"/>
    </source>
</evidence>
<name>A0A940X5Y4_9GAMM</name>
<dbReference type="AlphaFoldDB" id="A0A940X5Y4"/>
<keyword evidence="2" id="KW-1185">Reference proteome</keyword>
<dbReference type="RefSeq" id="WP_210537463.1">
    <property type="nucleotide sequence ID" value="NZ_JAGKTC010000003.1"/>
</dbReference>
<evidence type="ECO:0000313" key="1">
    <source>
        <dbReference type="EMBL" id="MBP3985612.1"/>
    </source>
</evidence>
<dbReference type="EMBL" id="JAGKTC010000003">
    <property type="protein sequence ID" value="MBP3985612.1"/>
    <property type="molecule type" value="Genomic_DNA"/>
</dbReference>
<sequence>MCHFVTAVLPAAADQAELDRLARLRGRQFLPLHNPTVEARLRTDERYFLTTLGHCDCGTPLGSHDRKAARAPDWVAEEQKLLRRGWSQAKVARSLEQKRAHWGTGRDNNARVDAEAMASWSGLIETVLDSGATPYLGLLVHFYSGHLDEQIDLVGRVDVPRDGLRAEYLGGMKEDTLYVFQG</sequence>
<reference evidence="1" key="1">
    <citation type="journal article" date="2016" name="Int. J. Syst. Evol. Microbiol.">
        <title>Pseudoxanthomonas helianthi sp. nov., isolated from roots of Jerusalem artichoke (Helianthus tuberosus).</title>
        <authorList>
            <person name="Kittiwongwattana C."/>
            <person name="Thawai C."/>
        </authorList>
    </citation>
    <scope>NUCLEOTIDE SEQUENCE</scope>
    <source>
        <strain evidence="1">110414</strain>
    </source>
</reference>
<gene>
    <name evidence="1" type="ORF">J5837_14460</name>
</gene>